<accession>A0A2T2WGS5</accession>
<evidence type="ECO:0000313" key="1">
    <source>
        <dbReference type="EMBL" id="PSR21438.1"/>
    </source>
</evidence>
<reference evidence="1 2" key="1">
    <citation type="journal article" date="2014" name="BMC Genomics">
        <title>Comparison of environmental and isolate Sulfobacillus genomes reveals diverse carbon, sulfur, nitrogen, and hydrogen metabolisms.</title>
        <authorList>
            <person name="Justice N.B."/>
            <person name="Norman A."/>
            <person name="Brown C.T."/>
            <person name="Singh A."/>
            <person name="Thomas B.C."/>
            <person name="Banfield J.F."/>
        </authorList>
    </citation>
    <scope>NUCLEOTIDE SEQUENCE [LARGE SCALE GENOMIC DNA]</scope>
    <source>
        <strain evidence="1">AMDSBA3</strain>
    </source>
</reference>
<sequence length="97" mass="10968">MRTDSIRYLGQKLEKAGDGPPNRIRVGTVCFEDYFLAQPFSEPFGVSGLRGTVIKNADPVLVGVRQVGREDLSAVNFRMVEDRPSWRERQRGEKVSK</sequence>
<dbReference type="EMBL" id="PXYV01000034">
    <property type="protein sequence ID" value="PSR21438.1"/>
    <property type="molecule type" value="Genomic_DNA"/>
</dbReference>
<name>A0A2T2WGS5_9FIRM</name>
<comment type="caution">
    <text evidence="1">The sequence shown here is derived from an EMBL/GenBank/DDBJ whole genome shotgun (WGS) entry which is preliminary data.</text>
</comment>
<protein>
    <submittedName>
        <fullName evidence="1">Uncharacterized protein</fullName>
    </submittedName>
</protein>
<dbReference type="Proteomes" id="UP000241848">
    <property type="component" value="Unassembled WGS sequence"/>
</dbReference>
<dbReference type="AlphaFoldDB" id="A0A2T2WGS5"/>
<evidence type="ECO:0000313" key="2">
    <source>
        <dbReference type="Proteomes" id="UP000241848"/>
    </source>
</evidence>
<proteinExistence type="predicted"/>
<gene>
    <name evidence="1" type="ORF">C7B45_10845</name>
</gene>
<organism evidence="1 2">
    <name type="scientific">Sulfobacillus acidophilus</name>
    <dbReference type="NCBI Taxonomy" id="53633"/>
    <lineage>
        <taxon>Bacteria</taxon>
        <taxon>Bacillati</taxon>
        <taxon>Bacillota</taxon>
        <taxon>Clostridia</taxon>
        <taxon>Eubacteriales</taxon>
        <taxon>Clostridiales Family XVII. Incertae Sedis</taxon>
        <taxon>Sulfobacillus</taxon>
    </lineage>
</organism>